<evidence type="ECO:0000256" key="4">
    <source>
        <dbReference type="ARBA" id="ARBA00022679"/>
    </source>
</evidence>
<organism evidence="9 10">
    <name type="scientific">Pisum sativum</name>
    <name type="common">Garden pea</name>
    <name type="synonym">Lathyrus oleraceus</name>
    <dbReference type="NCBI Taxonomy" id="3888"/>
    <lineage>
        <taxon>Eukaryota</taxon>
        <taxon>Viridiplantae</taxon>
        <taxon>Streptophyta</taxon>
        <taxon>Embryophyta</taxon>
        <taxon>Tracheophyta</taxon>
        <taxon>Spermatophyta</taxon>
        <taxon>Magnoliopsida</taxon>
        <taxon>eudicotyledons</taxon>
        <taxon>Gunneridae</taxon>
        <taxon>Pentapetalae</taxon>
        <taxon>rosids</taxon>
        <taxon>fabids</taxon>
        <taxon>Fabales</taxon>
        <taxon>Fabaceae</taxon>
        <taxon>Papilionoideae</taxon>
        <taxon>50 kb inversion clade</taxon>
        <taxon>NPAAA clade</taxon>
        <taxon>Hologalegina</taxon>
        <taxon>IRL clade</taxon>
        <taxon>Fabeae</taxon>
        <taxon>Lathyrus</taxon>
    </lineage>
</organism>
<name>A0A9D5BMI1_PEA</name>
<dbReference type="InterPro" id="IPR013601">
    <property type="entry name" value="FAE1_typ3_polyketide_synth"/>
</dbReference>
<keyword evidence="4" id="KW-0808">Transferase</keyword>
<evidence type="ECO:0000259" key="8">
    <source>
        <dbReference type="Pfam" id="PF08541"/>
    </source>
</evidence>
<dbReference type="GO" id="GO:0009922">
    <property type="term" value="F:fatty acid elongase activity"/>
    <property type="evidence" value="ECO:0007669"/>
    <property type="project" value="UniProtKB-EC"/>
</dbReference>
<feature type="domain" description="FAE" evidence="7">
    <location>
        <begin position="1"/>
        <end position="94"/>
    </location>
</feature>
<feature type="domain" description="Beta-ketoacyl-[acyl-carrier-protein] synthase III C-terminal" evidence="8">
    <location>
        <begin position="112"/>
        <end position="192"/>
    </location>
</feature>
<evidence type="ECO:0000259" key="7">
    <source>
        <dbReference type="Pfam" id="PF08392"/>
    </source>
</evidence>
<dbReference type="EMBL" id="JAMSHJ010000001">
    <property type="protein sequence ID" value="KAI5446408.1"/>
    <property type="molecule type" value="Genomic_DNA"/>
</dbReference>
<gene>
    <name evidence="9" type="ORF">KIW84_014294</name>
</gene>
<dbReference type="GO" id="GO:0006633">
    <property type="term" value="P:fatty acid biosynthetic process"/>
    <property type="evidence" value="ECO:0007669"/>
    <property type="project" value="InterPro"/>
</dbReference>
<evidence type="ECO:0000256" key="2">
    <source>
        <dbReference type="ARBA" id="ARBA00005531"/>
    </source>
</evidence>
<comment type="catalytic activity">
    <reaction evidence="6">
        <text>a very-long-chain acyl-CoA + malonyl-CoA + H(+) = a very-long-chain 3-oxoacyl-CoA + CO2 + CoA</text>
        <dbReference type="Rhea" id="RHEA:32727"/>
        <dbReference type="ChEBI" id="CHEBI:15378"/>
        <dbReference type="ChEBI" id="CHEBI:16526"/>
        <dbReference type="ChEBI" id="CHEBI:57287"/>
        <dbReference type="ChEBI" id="CHEBI:57384"/>
        <dbReference type="ChEBI" id="CHEBI:90725"/>
        <dbReference type="ChEBI" id="CHEBI:90736"/>
        <dbReference type="EC" id="2.3.1.199"/>
    </reaction>
</comment>
<dbReference type="SUPFAM" id="SSF53901">
    <property type="entry name" value="Thiolase-like"/>
    <property type="match status" value="1"/>
</dbReference>
<dbReference type="AlphaFoldDB" id="A0A9D5BMI1"/>
<dbReference type="Pfam" id="PF08541">
    <property type="entry name" value="ACP_syn_III_C"/>
    <property type="match status" value="1"/>
</dbReference>
<dbReference type="Gene3D" id="3.40.47.10">
    <property type="match status" value="1"/>
</dbReference>
<protein>
    <recommendedName>
        <fullName evidence="3">very-long-chain 3-oxoacyl-CoA synthase</fullName>
        <ecNumber evidence="3">2.3.1.199</ecNumber>
    </recommendedName>
</protein>
<sequence>MGGSAVLMSSRVQDKRKAKYELQHIVRTINAYDDQSYACVYQDMDSENKEGVSISKNIVNVCGDVLKKNIGSLGPLVLPWREQFLYVISILCYKIWSKRTSIYTPNFNRAFEHFCIHSGGRAVIQAIERNLKLKKQDVEPSKMSLYRFGNTSSASIWYELSYIEAKGRMKCGDRVWQIAFGSGFKCNSAVWKCLCDVKPDNTTAWRDTIHSYPVDIL</sequence>
<dbReference type="InterPro" id="IPR016039">
    <property type="entry name" value="Thiolase-like"/>
</dbReference>
<comment type="caution">
    <text evidence="9">The sequence shown here is derived from an EMBL/GenBank/DDBJ whole genome shotgun (WGS) entry which is preliminary data.</text>
</comment>
<comment type="pathway">
    <text evidence="1">Lipid metabolism; fatty acid biosynthesis.</text>
</comment>
<dbReference type="PANTHER" id="PTHR31561">
    <property type="entry name" value="3-KETOACYL-COA SYNTHASE"/>
    <property type="match status" value="1"/>
</dbReference>
<dbReference type="InterPro" id="IPR013747">
    <property type="entry name" value="ACP_syn_III_C"/>
</dbReference>
<dbReference type="GO" id="GO:0016020">
    <property type="term" value="C:membrane"/>
    <property type="evidence" value="ECO:0007669"/>
    <property type="project" value="InterPro"/>
</dbReference>
<dbReference type="Pfam" id="PF08392">
    <property type="entry name" value="FAE1_CUT1_RppA"/>
    <property type="match status" value="1"/>
</dbReference>
<keyword evidence="5" id="KW-0012">Acyltransferase</keyword>
<evidence type="ECO:0000313" key="10">
    <source>
        <dbReference type="Proteomes" id="UP001058974"/>
    </source>
</evidence>
<dbReference type="Gramene" id="Psat01G0429400-T1">
    <property type="protein sequence ID" value="KAI5446408.1"/>
    <property type="gene ID" value="KIW84_014294"/>
</dbReference>
<reference evidence="9 10" key="1">
    <citation type="journal article" date="2022" name="Nat. Genet.">
        <title>Improved pea reference genome and pan-genome highlight genomic features and evolutionary characteristics.</title>
        <authorList>
            <person name="Yang T."/>
            <person name="Liu R."/>
            <person name="Luo Y."/>
            <person name="Hu S."/>
            <person name="Wang D."/>
            <person name="Wang C."/>
            <person name="Pandey M.K."/>
            <person name="Ge S."/>
            <person name="Xu Q."/>
            <person name="Li N."/>
            <person name="Li G."/>
            <person name="Huang Y."/>
            <person name="Saxena R.K."/>
            <person name="Ji Y."/>
            <person name="Li M."/>
            <person name="Yan X."/>
            <person name="He Y."/>
            <person name="Liu Y."/>
            <person name="Wang X."/>
            <person name="Xiang C."/>
            <person name="Varshney R.K."/>
            <person name="Ding H."/>
            <person name="Gao S."/>
            <person name="Zong X."/>
        </authorList>
    </citation>
    <scope>NUCLEOTIDE SEQUENCE [LARGE SCALE GENOMIC DNA]</scope>
    <source>
        <strain evidence="9 10">cv. Zhongwan 6</strain>
    </source>
</reference>
<keyword evidence="10" id="KW-1185">Reference proteome</keyword>
<dbReference type="EC" id="2.3.1.199" evidence="3"/>
<comment type="similarity">
    <text evidence="2">Belongs to the thiolase-like superfamily. Chalcone/stilbene synthases family.</text>
</comment>
<proteinExistence type="inferred from homology"/>
<evidence type="ECO:0000256" key="5">
    <source>
        <dbReference type="ARBA" id="ARBA00023315"/>
    </source>
</evidence>
<evidence type="ECO:0000256" key="1">
    <source>
        <dbReference type="ARBA" id="ARBA00005194"/>
    </source>
</evidence>
<evidence type="ECO:0000256" key="3">
    <source>
        <dbReference type="ARBA" id="ARBA00012307"/>
    </source>
</evidence>
<evidence type="ECO:0000256" key="6">
    <source>
        <dbReference type="ARBA" id="ARBA00047375"/>
    </source>
</evidence>
<accession>A0A9D5BMI1</accession>
<dbReference type="Proteomes" id="UP001058974">
    <property type="component" value="Chromosome 1"/>
</dbReference>
<dbReference type="InterPro" id="IPR012392">
    <property type="entry name" value="3-ktacl-CoA_syn"/>
</dbReference>
<evidence type="ECO:0000313" key="9">
    <source>
        <dbReference type="EMBL" id="KAI5446408.1"/>
    </source>
</evidence>